<feature type="transmembrane region" description="Helical" evidence="2">
    <location>
        <begin position="41"/>
        <end position="65"/>
    </location>
</feature>
<dbReference type="WBParaSite" id="PDA_v2.g13991.t1">
    <property type="protein sequence ID" value="PDA_v2.g13991.t1"/>
    <property type="gene ID" value="PDA_v2.g13991"/>
</dbReference>
<accession>A0A914P934</accession>
<protein>
    <submittedName>
        <fullName evidence="4">Uncharacterized protein</fullName>
    </submittedName>
</protein>
<evidence type="ECO:0000313" key="3">
    <source>
        <dbReference type="Proteomes" id="UP000887578"/>
    </source>
</evidence>
<evidence type="ECO:0000256" key="2">
    <source>
        <dbReference type="SAM" id="Phobius"/>
    </source>
</evidence>
<evidence type="ECO:0000313" key="4">
    <source>
        <dbReference type="WBParaSite" id="PDA_v2.g13991.t1"/>
    </source>
</evidence>
<keyword evidence="3" id="KW-1185">Reference proteome</keyword>
<feature type="transmembrane region" description="Helical" evidence="2">
    <location>
        <begin position="71"/>
        <end position="90"/>
    </location>
</feature>
<keyword evidence="2" id="KW-1133">Transmembrane helix</keyword>
<dbReference type="GO" id="GO:0007606">
    <property type="term" value="P:sensory perception of chemical stimulus"/>
    <property type="evidence" value="ECO:0007669"/>
    <property type="project" value="InterPro"/>
</dbReference>
<comment type="similarity">
    <text evidence="1">Belongs to the nematode receptor-like protein sre family.</text>
</comment>
<dbReference type="PANTHER" id="PTHR47518:SF9">
    <property type="entry name" value="SERPENTINE RECEPTOR, CLASS T"/>
    <property type="match status" value="1"/>
</dbReference>
<dbReference type="InterPro" id="IPR052854">
    <property type="entry name" value="Serpentine_rcpt_epsilon"/>
</dbReference>
<dbReference type="GO" id="GO:0016020">
    <property type="term" value="C:membrane"/>
    <property type="evidence" value="ECO:0007669"/>
    <property type="project" value="InterPro"/>
</dbReference>
<keyword evidence="2" id="KW-0812">Transmembrane</keyword>
<dbReference type="Pfam" id="PF03125">
    <property type="entry name" value="Sre"/>
    <property type="match status" value="1"/>
</dbReference>
<keyword evidence="2" id="KW-0472">Membrane</keyword>
<dbReference type="InterPro" id="IPR004151">
    <property type="entry name" value="7TM_GPCR_serpentine_rcpt_Sre"/>
</dbReference>
<name>A0A914P934_9BILA</name>
<evidence type="ECO:0000256" key="1">
    <source>
        <dbReference type="ARBA" id="ARBA00006803"/>
    </source>
</evidence>
<sequence>MIVLYFRLRKQRQQRIQRVIAKRQTLSKRYQIKENIKSTKFLLPVISFLTVTACTCMIILLLSYHTLLVNIRIFDFVLSLRSLIVPIIVARGHCAFRNQLIAFLATATNFVSNSDTETLQSRATRSGGGQVYAVMSAVDMHFQSLRNVWEMQQSQQHSRP</sequence>
<dbReference type="PANTHER" id="PTHR47518">
    <property type="entry name" value="SERPENTINE RECEPTOR CLASS EPSILON-13-RELATED"/>
    <property type="match status" value="1"/>
</dbReference>
<organism evidence="3 4">
    <name type="scientific">Panagrolaimus davidi</name>
    <dbReference type="NCBI Taxonomy" id="227884"/>
    <lineage>
        <taxon>Eukaryota</taxon>
        <taxon>Metazoa</taxon>
        <taxon>Ecdysozoa</taxon>
        <taxon>Nematoda</taxon>
        <taxon>Chromadorea</taxon>
        <taxon>Rhabditida</taxon>
        <taxon>Tylenchina</taxon>
        <taxon>Panagrolaimomorpha</taxon>
        <taxon>Panagrolaimoidea</taxon>
        <taxon>Panagrolaimidae</taxon>
        <taxon>Panagrolaimus</taxon>
    </lineage>
</organism>
<proteinExistence type="inferred from homology"/>
<dbReference type="Proteomes" id="UP000887578">
    <property type="component" value="Unplaced"/>
</dbReference>
<dbReference type="AlphaFoldDB" id="A0A914P934"/>
<reference evidence="4" key="1">
    <citation type="submission" date="2022-11" db="UniProtKB">
        <authorList>
            <consortium name="WormBaseParasite"/>
        </authorList>
    </citation>
    <scope>IDENTIFICATION</scope>
</reference>